<keyword evidence="8" id="KW-1185">Reference proteome</keyword>
<comment type="caution">
    <text evidence="7">The sequence shown here is derived from an EMBL/GenBank/DDBJ whole genome shotgun (WGS) entry which is preliminary data.</text>
</comment>
<dbReference type="GO" id="GO:0004467">
    <property type="term" value="F:long-chain fatty acid-CoA ligase activity"/>
    <property type="evidence" value="ECO:0007669"/>
    <property type="project" value="UniProtKB-EC"/>
</dbReference>
<dbReference type="CDD" id="cd05907">
    <property type="entry name" value="VL_LC_FACS_like"/>
    <property type="match status" value="1"/>
</dbReference>
<proteinExistence type="inferred from homology"/>
<dbReference type="EMBL" id="JAUSQM010000001">
    <property type="protein sequence ID" value="MDP9823555.1"/>
    <property type="molecule type" value="Genomic_DNA"/>
</dbReference>
<dbReference type="Gene3D" id="3.40.50.12780">
    <property type="entry name" value="N-terminal domain of ligase-like"/>
    <property type="match status" value="1"/>
</dbReference>
<keyword evidence="3" id="KW-0276">Fatty acid metabolism</keyword>
<evidence type="ECO:0000256" key="4">
    <source>
        <dbReference type="ARBA" id="ARBA00023098"/>
    </source>
</evidence>
<dbReference type="PANTHER" id="PTHR43272">
    <property type="entry name" value="LONG-CHAIN-FATTY-ACID--COA LIGASE"/>
    <property type="match status" value="1"/>
</dbReference>
<dbReference type="Pfam" id="PF00501">
    <property type="entry name" value="AMP-binding"/>
    <property type="match status" value="1"/>
</dbReference>
<dbReference type="Pfam" id="PF23562">
    <property type="entry name" value="AMP-binding_C_3"/>
    <property type="match status" value="1"/>
</dbReference>
<keyword evidence="2 7" id="KW-0436">Ligase</keyword>
<reference evidence="7 8" key="1">
    <citation type="submission" date="2023-07" db="EMBL/GenBank/DDBJ databases">
        <title>Sequencing the genomes of 1000 actinobacteria strains.</title>
        <authorList>
            <person name="Klenk H.-P."/>
        </authorList>
    </citation>
    <scope>NUCLEOTIDE SEQUENCE [LARGE SCALE GENOMIC DNA]</scope>
    <source>
        <strain evidence="7 8">GD13</strain>
    </source>
</reference>
<comment type="similarity">
    <text evidence="1">Belongs to the ATP-dependent AMP-binding enzyme family.</text>
</comment>
<organism evidence="7 8">
    <name type="scientific">Nocardioides massiliensis</name>
    <dbReference type="NCBI Taxonomy" id="1325935"/>
    <lineage>
        <taxon>Bacteria</taxon>
        <taxon>Bacillati</taxon>
        <taxon>Actinomycetota</taxon>
        <taxon>Actinomycetes</taxon>
        <taxon>Propionibacteriales</taxon>
        <taxon>Nocardioidaceae</taxon>
        <taxon>Nocardioides</taxon>
    </lineage>
</organism>
<evidence type="ECO:0000256" key="2">
    <source>
        <dbReference type="ARBA" id="ARBA00022598"/>
    </source>
</evidence>
<feature type="domain" description="AMP-dependent synthetase/ligase" evidence="6">
    <location>
        <begin position="28"/>
        <end position="434"/>
    </location>
</feature>
<keyword evidence="4" id="KW-0443">Lipid metabolism</keyword>
<dbReference type="InterPro" id="IPR020845">
    <property type="entry name" value="AMP-binding_CS"/>
</dbReference>
<name>A0ABT9NT02_9ACTN</name>
<dbReference type="InterPro" id="IPR000873">
    <property type="entry name" value="AMP-dep_synth/lig_dom"/>
</dbReference>
<dbReference type="PROSITE" id="PS00455">
    <property type="entry name" value="AMP_BINDING"/>
    <property type="match status" value="1"/>
</dbReference>
<protein>
    <recommendedName>
        <fullName evidence="5">Acyl-CoA synthetase</fullName>
    </recommendedName>
</protein>
<dbReference type="Proteomes" id="UP001240447">
    <property type="component" value="Unassembled WGS sequence"/>
</dbReference>
<evidence type="ECO:0000256" key="5">
    <source>
        <dbReference type="ARBA" id="ARBA00032875"/>
    </source>
</evidence>
<evidence type="ECO:0000256" key="1">
    <source>
        <dbReference type="ARBA" id="ARBA00006432"/>
    </source>
</evidence>
<accession>A0ABT9NT02</accession>
<evidence type="ECO:0000313" key="7">
    <source>
        <dbReference type="EMBL" id="MDP9823555.1"/>
    </source>
</evidence>
<dbReference type="SUPFAM" id="SSF56801">
    <property type="entry name" value="Acetyl-CoA synthetase-like"/>
    <property type="match status" value="1"/>
</dbReference>
<dbReference type="PANTHER" id="PTHR43272:SF32">
    <property type="entry name" value="AMP-DEPENDENT SYNTHETASE_LIGASE DOMAIN-CONTAINING PROTEIN"/>
    <property type="match status" value="1"/>
</dbReference>
<gene>
    <name evidence="7" type="ORF">J2S59_003364</name>
</gene>
<dbReference type="RefSeq" id="WP_068116533.1">
    <property type="nucleotide sequence ID" value="NZ_CCXJ01000029.1"/>
</dbReference>
<dbReference type="InterPro" id="IPR042099">
    <property type="entry name" value="ANL_N_sf"/>
</dbReference>
<evidence type="ECO:0000259" key="6">
    <source>
        <dbReference type="Pfam" id="PF00501"/>
    </source>
</evidence>
<sequence>MREYATPLSPVHTAAIPSTGSLTDDLVTNAQQHPDAVLYARPAADGWSDVTAAEFHEQVRAVAKGLLAAGVEEGDRVGLISKTRYEWTLLDYAIWYAGAVTVPIYETSSAHQIRWILSDSGAVAVITENADHRGRVGEVRADLEDLSHVWTIDDRAVEVLTALGTDVDDDVLDARRAAVTPLSVATLIYTSGTTGDPKGCMLTHGNFAFELGVAVHELQELFGNGDAPDGEQQSTLLFLPLAHVFARIIQIGCMKARVRMGHSADVSQLLPALASFRPSFLLAVPRVFEKVFNGASQRATADGRGAIFDRAAETAIAWSRADEAGKVGLRLRAKHALFDKLVYGKLRQALGGRCDYAISGGAPLGERLGHFFRGIGLTVLEGYGLSETTAALTVNLPGALKIGSVGRPLPGTAVRVAEDGELLFRGGQVFSGYWNNEAATREALDSDGWFRTGDVGEVDSDGFVRITGRKKEIIVTAGGKNVAPAVLEDRVRAHPLVSQCLVVGDGRPFIGALITLDEEGVTAWAEQHGRKGDVGALANDPDLRTEIDAAVAEANKAVSKAESIRKHRILEADWTEEAGYVTPSLKLKRTAVMRDFTDEVEALYN</sequence>
<evidence type="ECO:0000313" key="8">
    <source>
        <dbReference type="Proteomes" id="UP001240447"/>
    </source>
</evidence>
<evidence type="ECO:0000256" key="3">
    <source>
        <dbReference type="ARBA" id="ARBA00022832"/>
    </source>
</evidence>